<name>A0ACC1QC88_9HYPO</name>
<proteinExistence type="predicted"/>
<keyword evidence="2" id="KW-1185">Reference proteome</keyword>
<dbReference type="EMBL" id="JANAKD010003748">
    <property type="protein sequence ID" value="KAJ3471963.1"/>
    <property type="molecule type" value="Genomic_DNA"/>
</dbReference>
<evidence type="ECO:0000313" key="2">
    <source>
        <dbReference type="Proteomes" id="UP001148737"/>
    </source>
</evidence>
<evidence type="ECO:0000313" key="1">
    <source>
        <dbReference type="EMBL" id="KAJ3471963.1"/>
    </source>
</evidence>
<dbReference type="Proteomes" id="UP001148737">
    <property type="component" value="Unassembled WGS sequence"/>
</dbReference>
<gene>
    <name evidence="1" type="ORF">NLG97_g11409</name>
</gene>
<comment type="caution">
    <text evidence="1">The sequence shown here is derived from an EMBL/GenBank/DDBJ whole genome shotgun (WGS) entry which is preliminary data.</text>
</comment>
<organism evidence="1 2">
    <name type="scientific">Lecanicillium saksenae</name>
    <dbReference type="NCBI Taxonomy" id="468837"/>
    <lineage>
        <taxon>Eukaryota</taxon>
        <taxon>Fungi</taxon>
        <taxon>Dikarya</taxon>
        <taxon>Ascomycota</taxon>
        <taxon>Pezizomycotina</taxon>
        <taxon>Sordariomycetes</taxon>
        <taxon>Hypocreomycetidae</taxon>
        <taxon>Hypocreales</taxon>
        <taxon>Cordycipitaceae</taxon>
        <taxon>Lecanicillium</taxon>
    </lineage>
</organism>
<reference evidence="1" key="1">
    <citation type="submission" date="2022-07" db="EMBL/GenBank/DDBJ databases">
        <title>Genome Sequence of Lecanicillium saksenae.</title>
        <authorList>
            <person name="Buettner E."/>
        </authorList>
    </citation>
    <scope>NUCLEOTIDE SEQUENCE</scope>
    <source>
        <strain evidence="1">VT-O1</strain>
    </source>
</reference>
<accession>A0ACC1QC88</accession>
<sequence length="179" mass="20390">MHSKSEEYEPLHRDSSDRWSDESKETLDVSPVKRRRISRSSVYIGGLIISLIFLAMSLLANIVFIMKLDPSNPFGKSSLKEGDCPSLHAGLKRDVPVPIYHDTKYTGDNITEVRALWEEYSGDPGVVALTESYVQENKLPHALRFPWDEDKGVYLLQGFHDLHCLVRAAQHLLLRRNSN</sequence>
<protein>
    <submittedName>
        <fullName evidence="1">Uncharacterized protein</fullName>
    </submittedName>
</protein>